<evidence type="ECO:0000256" key="5">
    <source>
        <dbReference type="ARBA" id="ARBA00023163"/>
    </source>
</evidence>
<keyword evidence="5 6" id="KW-0804">Transcription</keyword>
<dbReference type="PANTHER" id="PTHR12532:SF6">
    <property type="entry name" value="TRANSCRIPTIONAL REGULATORY PROTEIN YEBC-RELATED"/>
    <property type="match status" value="1"/>
</dbReference>
<keyword evidence="3 6" id="KW-0805">Transcription regulation</keyword>
<name>A0A6J4P168_9ACTN</name>
<dbReference type="InterPro" id="IPR048300">
    <property type="entry name" value="TACO1_YebC-like_2nd/3rd_dom"/>
</dbReference>
<dbReference type="Gene3D" id="1.10.10.200">
    <property type="match status" value="1"/>
</dbReference>
<dbReference type="NCBIfam" id="NF009044">
    <property type="entry name" value="PRK12378.1"/>
    <property type="match status" value="1"/>
</dbReference>
<evidence type="ECO:0000313" key="9">
    <source>
        <dbReference type="EMBL" id="CAA9402166.1"/>
    </source>
</evidence>
<dbReference type="InterPro" id="IPR002876">
    <property type="entry name" value="Transcrip_reg_TACO1-like"/>
</dbReference>
<evidence type="ECO:0000256" key="3">
    <source>
        <dbReference type="ARBA" id="ARBA00023015"/>
    </source>
</evidence>
<evidence type="ECO:0000256" key="4">
    <source>
        <dbReference type="ARBA" id="ARBA00023125"/>
    </source>
</evidence>
<dbReference type="SUPFAM" id="SSF75625">
    <property type="entry name" value="YebC-like"/>
    <property type="match status" value="1"/>
</dbReference>
<organism evidence="9">
    <name type="scientific">uncultured Rubrobacteraceae bacterium</name>
    <dbReference type="NCBI Taxonomy" id="349277"/>
    <lineage>
        <taxon>Bacteria</taxon>
        <taxon>Bacillati</taxon>
        <taxon>Actinomycetota</taxon>
        <taxon>Rubrobacteria</taxon>
        <taxon>Rubrobacterales</taxon>
        <taxon>Rubrobacteraceae</taxon>
        <taxon>environmental samples</taxon>
    </lineage>
</organism>
<keyword evidence="2 6" id="KW-0963">Cytoplasm</keyword>
<dbReference type="AlphaFoldDB" id="A0A6J4P168"/>
<evidence type="ECO:0000256" key="1">
    <source>
        <dbReference type="ARBA" id="ARBA00008724"/>
    </source>
</evidence>
<dbReference type="Pfam" id="PF01709">
    <property type="entry name" value="Transcrip_reg"/>
    <property type="match status" value="1"/>
</dbReference>
<accession>A0A6J4P168</accession>
<dbReference type="InterPro" id="IPR017856">
    <property type="entry name" value="Integrase-like_N"/>
</dbReference>
<dbReference type="NCBIfam" id="NF001030">
    <property type="entry name" value="PRK00110.1"/>
    <property type="match status" value="1"/>
</dbReference>
<feature type="domain" description="TACO1/YebC-like second and third" evidence="7">
    <location>
        <begin position="84"/>
        <end position="238"/>
    </location>
</feature>
<dbReference type="FunFam" id="3.30.70.980:FF:000002">
    <property type="entry name" value="Probable transcriptional regulatory protein YebC"/>
    <property type="match status" value="1"/>
</dbReference>
<dbReference type="InterPro" id="IPR029072">
    <property type="entry name" value="YebC-like"/>
</dbReference>
<evidence type="ECO:0000259" key="8">
    <source>
        <dbReference type="Pfam" id="PF20772"/>
    </source>
</evidence>
<evidence type="ECO:0000259" key="7">
    <source>
        <dbReference type="Pfam" id="PF01709"/>
    </source>
</evidence>
<sequence length="257" mass="27690">MSGHSKWSTIKRKKGAADAKRGALFGKLSKAITIAAREGGGDPEMNPALALAVQKAKDGNMPNDNIQRAIDKGTGAGADASTIERITYEGYATGGVAVMVEVLTDNRNRAASDVRYIFSKNGGKLGTSGSVSYLFERKGVILIPKNEADEDELMELALEAGAEDVEVSESDYRVVTMPEDFATVRESLKEAGIAFENAEITMQPQNSIDLDASTAKQTLRLMDALEDNDDVQEVYANFDISDEVMAVAFDEVAKPRK</sequence>
<gene>
    <name evidence="9" type="ORF">AVDCRST_MAG03-1290</name>
</gene>
<protein>
    <recommendedName>
        <fullName evidence="6">Probable transcriptional regulatory protein AVDCRST_MAG03-1290</fullName>
    </recommendedName>
</protein>
<dbReference type="PANTHER" id="PTHR12532">
    <property type="entry name" value="TRANSLATIONAL ACTIVATOR OF CYTOCHROME C OXIDASE 1"/>
    <property type="match status" value="1"/>
</dbReference>
<dbReference type="Gene3D" id="3.30.70.980">
    <property type="match status" value="2"/>
</dbReference>
<dbReference type="GO" id="GO:0006355">
    <property type="term" value="P:regulation of DNA-templated transcription"/>
    <property type="evidence" value="ECO:0007669"/>
    <property type="project" value="UniProtKB-UniRule"/>
</dbReference>
<feature type="domain" description="TACO1/YebC-like N-terminal" evidence="8">
    <location>
        <begin position="5"/>
        <end position="75"/>
    </location>
</feature>
<proteinExistence type="inferred from homology"/>
<dbReference type="InterPro" id="IPR049083">
    <property type="entry name" value="TACO1_YebC_N"/>
</dbReference>
<dbReference type="GO" id="GO:0005829">
    <property type="term" value="C:cytosol"/>
    <property type="evidence" value="ECO:0007669"/>
    <property type="project" value="TreeGrafter"/>
</dbReference>
<reference evidence="9" key="1">
    <citation type="submission" date="2020-02" db="EMBL/GenBank/DDBJ databases">
        <authorList>
            <person name="Meier V. D."/>
        </authorList>
    </citation>
    <scope>NUCLEOTIDE SEQUENCE</scope>
    <source>
        <strain evidence="9">AVDCRST_MAG03</strain>
    </source>
</reference>
<evidence type="ECO:0000256" key="6">
    <source>
        <dbReference type="HAMAP-Rule" id="MF_00693"/>
    </source>
</evidence>
<comment type="similarity">
    <text evidence="1 6">Belongs to the TACO1 family.</text>
</comment>
<dbReference type="EMBL" id="CADCUT010000073">
    <property type="protein sequence ID" value="CAA9402166.1"/>
    <property type="molecule type" value="Genomic_DNA"/>
</dbReference>
<dbReference type="InterPro" id="IPR026564">
    <property type="entry name" value="Transcrip_reg_TACO1-like_dom3"/>
</dbReference>
<dbReference type="HAMAP" id="MF_00693">
    <property type="entry name" value="Transcrip_reg_TACO1"/>
    <property type="match status" value="1"/>
</dbReference>
<evidence type="ECO:0000256" key="2">
    <source>
        <dbReference type="ARBA" id="ARBA00022490"/>
    </source>
</evidence>
<dbReference type="NCBIfam" id="TIGR01033">
    <property type="entry name" value="YebC/PmpR family DNA-binding transcriptional regulator"/>
    <property type="match status" value="1"/>
</dbReference>
<dbReference type="FunFam" id="1.10.10.200:FF:000002">
    <property type="entry name" value="Probable transcriptional regulatory protein CLM62_37755"/>
    <property type="match status" value="1"/>
</dbReference>
<dbReference type="GO" id="GO:0003677">
    <property type="term" value="F:DNA binding"/>
    <property type="evidence" value="ECO:0007669"/>
    <property type="project" value="UniProtKB-UniRule"/>
</dbReference>
<keyword evidence="4 6" id="KW-0238">DNA-binding</keyword>
<comment type="subcellular location">
    <subcellularLocation>
        <location evidence="6">Cytoplasm</location>
    </subcellularLocation>
</comment>
<dbReference type="Pfam" id="PF20772">
    <property type="entry name" value="TACO1_YebC_N"/>
    <property type="match status" value="1"/>
</dbReference>